<dbReference type="Gene3D" id="1.10.10.1400">
    <property type="entry name" value="Terminase, small subunit, N-terminal DNA-binding domain, HTH motif"/>
    <property type="match status" value="1"/>
</dbReference>
<name>A0A0F9PLL4_9ZZZZ</name>
<evidence type="ECO:0000256" key="2">
    <source>
        <dbReference type="ARBA" id="ARBA00023219"/>
    </source>
</evidence>
<feature type="non-terminal residue" evidence="3">
    <location>
        <position position="1"/>
    </location>
</feature>
<dbReference type="GO" id="GO:0051276">
    <property type="term" value="P:chromosome organization"/>
    <property type="evidence" value="ECO:0007669"/>
    <property type="project" value="InterPro"/>
</dbReference>
<dbReference type="InterPro" id="IPR005335">
    <property type="entry name" value="Terminase_ssu"/>
</dbReference>
<dbReference type="EMBL" id="LAZR01006173">
    <property type="protein sequence ID" value="KKM94152.1"/>
    <property type="molecule type" value="Genomic_DNA"/>
</dbReference>
<dbReference type="InterPro" id="IPR038713">
    <property type="entry name" value="Terminase_Gp1_N_sf"/>
</dbReference>
<protein>
    <submittedName>
        <fullName evidence="3">Uncharacterized protein</fullName>
    </submittedName>
</protein>
<keyword evidence="1" id="KW-1188">Viral release from host cell</keyword>
<organism evidence="3">
    <name type="scientific">marine sediment metagenome</name>
    <dbReference type="NCBI Taxonomy" id="412755"/>
    <lineage>
        <taxon>unclassified sequences</taxon>
        <taxon>metagenomes</taxon>
        <taxon>ecological metagenomes</taxon>
    </lineage>
</organism>
<comment type="caution">
    <text evidence="3">The sequence shown here is derived from an EMBL/GenBank/DDBJ whole genome shotgun (WGS) entry which is preliminary data.</text>
</comment>
<evidence type="ECO:0000313" key="3">
    <source>
        <dbReference type="EMBL" id="KKM94152.1"/>
    </source>
</evidence>
<dbReference type="Pfam" id="PF03592">
    <property type="entry name" value="Terminase_2"/>
    <property type="match status" value="1"/>
</dbReference>
<dbReference type="InterPro" id="IPR052404">
    <property type="entry name" value="SPP1-like_terminase"/>
</dbReference>
<accession>A0A0F9PLL4</accession>
<evidence type="ECO:0000256" key="1">
    <source>
        <dbReference type="ARBA" id="ARBA00022612"/>
    </source>
</evidence>
<gene>
    <name evidence="3" type="ORF">LCGC14_1201120</name>
</gene>
<dbReference type="AlphaFoldDB" id="A0A0F9PLL4"/>
<sequence length="197" mass="22392">LSRHRLFAMEYVYDFNATRAYGIAYPEAEYESCMVAGSGLLRNIKIKDYIKEYQSQTAELAGISRLRIAREYAKIAFSSIANLHDTWITRRELEDLSPNEKACISEITARVIKRNMGSNEDPVIVAVEEIKIKLFDKMKALDSLTRFFGYNEPEKIVGEINHNITINEIKTDGLSKPAQALLLEISQKQLIDGITVN</sequence>
<keyword evidence="2" id="KW-0231">Viral genome packaging</keyword>
<dbReference type="PANTHER" id="PTHR41328">
    <property type="entry name" value="TERMINASE SMALL SUBUNIT-RELATED"/>
    <property type="match status" value="1"/>
</dbReference>
<reference evidence="3" key="1">
    <citation type="journal article" date="2015" name="Nature">
        <title>Complex archaea that bridge the gap between prokaryotes and eukaryotes.</title>
        <authorList>
            <person name="Spang A."/>
            <person name="Saw J.H."/>
            <person name="Jorgensen S.L."/>
            <person name="Zaremba-Niedzwiedzka K."/>
            <person name="Martijn J."/>
            <person name="Lind A.E."/>
            <person name="van Eijk R."/>
            <person name="Schleper C."/>
            <person name="Guy L."/>
            <person name="Ettema T.J."/>
        </authorList>
    </citation>
    <scope>NUCLEOTIDE SEQUENCE</scope>
</reference>
<dbReference type="PANTHER" id="PTHR41328:SF2">
    <property type="entry name" value="TERMINASE SMALL SUBUNIT"/>
    <property type="match status" value="1"/>
</dbReference>
<proteinExistence type="predicted"/>